<evidence type="ECO:0000313" key="1">
    <source>
        <dbReference type="EMBL" id="THU90858.1"/>
    </source>
</evidence>
<name>A0A4S8LPV8_DENBC</name>
<accession>A0A4S8LPV8</accession>
<gene>
    <name evidence="1" type="ORF">K435DRAFT_801696</name>
</gene>
<dbReference type="Proteomes" id="UP000297245">
    <property type="component" value="Unassembled WGS sequence"/>
</dbReference>
<organism evidence="1 2">
    <name type="scientific">Dendrothele bispora (strain CBS 962.96)</name>
    <dbReference type="NCBI Taxonomy" id="1314807"/>
    <lineage>
        <taxon>Eukaryota</taxon>
        <taxon>Fungi</taxon>
        <taxon>Dikarya</taxon>
        <taxon>Basidiomycota</taxon>
        <taxon>Agaricomycotina</taxon>
        <taxon>Agaricomycetes</taxon>
        <taxon>Agaricomycetidae</taxon>
        <taxon>Agaricales</taxon>
        <taxon>Agaricales incertae sedis</taxon>
        <taxon>Dendrothele</taxon>
    </lineage>
</organism>
<keyword evidence="2" id="KW-1185">Reference proteome</keyword>
<sequence>MSCRQFLGVRAAQLGMLALTYTNPAKQRYIIPSPLHLLFLLVRGSELLPVSAGSVLGLLQLQTIMRAAQYRVEEGQEAVTVYLVPKNKLNSVDVNLNVNVDGTNGAACWLVDDGCDCGWDDGTMGTMLNLIYQLDETLEWVWWLGIDDRLGLVGTAGEQFCCWDHSFEREINPMAKENGLALAS</sequence>
<reference evidence="1 2" key="1">
    <citation type="journal article" date="2019" name="Nat. Ecol. Evol.">
        <title>Megaphylogeny resolves global patterns of mushroom evolution.</title>
        <authorList>
            <person name="Varga T."/>
            <person name="Krizsan K."/>
            <person name="Foldi C."/>
            <person name="Dima B."/>
            <person name="Sanchez-Garcia M."/>
            <person name="Sanchez-Ramirez S."/>
            <person name="Szollosi G.J."/>
            <person name="Szarkandi J.G."/>
            <person name="Papp V."/>
            <person name="Albert L."/>
            <person name="Andreopoulos W."/>
            <person name="Angelini C."/>
            <person name="Antonin V."/>
            <person name="Barry K.W."/>
            <person name="Bougher N.L."/>
            <person name="Buchanan P."/>
            <person name="Buyck B."/>
            <person name="Bense V."/>
            <person name="Catcheside P."/>
            <person name="Chovatia M."/>
            <person name="Cooper J."/>
            <person name="Damon W."/>
            <person name="Desjardin D."/>
            <person name="Finy P."/>
            <person name="Geml J."/>
            <person name="Haridas S."/>
            <person name="Hughes K."/>
            <person name="Justo A."/>
            <person name="Karasinski D."/>
            <person name="Kautmanova I."/>
            <person name="Kiss B."/>
            <person name="Kocsube S."/>
            <person name="Kotiranta H."/>
            <person name="LaButti K.M."/>
            <person name="Lechner B.E."/>
            <person name="Liimatainen K."/>
            <person name="Lipzen A."/>
            <person name="Lukacs Z."/>
            <person name="Mihaltcheva S."/>
            <person name="Morgado L.N."/>
            <person name="Niskanen T."/>
            <person name="Noordeloos M.E."/>
            <person name="Ohm R.A."/>
            <person name="Ortiz-Santana B."/>
            <person name="Ovrebo C."/>
            <person name="Racz N."/>
            <person name="Riley R."/>
            <person name="Savchenko A."/>
            <person name="Shiryaev A."/>
            <person name="Soop K."/>
            <person name="Spirin V."/>
            <person name="Szebenyi C."/>
            <person name="Tomsovsky M."/>
            <person name="Tulloss R.E."/>
            <person name="Uehling J."/>
            <person name="Grigoriev I.V."/>
            <person name="Vagvolgyi C."/>
            <person name="Papp T."/>
            <person name="Martin F.M."/>
            <person name="Miettinen O."/>
            <person name="Hibbett D.S."/>
            <person name="Nagy L.G."/>
        </authorList>
    </citation>
    <scope>NUCLEOTIDE SEQUENCE [LARGE SCALE GENOMIC DNA]</scope>
    <source>
        <strain evidence="1 2">CBS 962.96</strain>
    </source>
</reference>
<dbReference type="AlphaFoldDB" id="A0A4S8LPV8"/>
<evidence type="ECO:0000313" key="2">
    <source>
        <dbReference type="Proteomes" id="UP000297245"/>
    </source>
</evidence>
<proteinExistence type="predicted"/>
<dbReference type="EMBL" id="ML179323">
    <property type="protein sequence ID" value="THU90858.1"/>
    <property type="molecule type" value="Genomic_DNA"/>
</dbReference>
<protein>
    <submittedName>
        <fullName evidence="1">Uncharacterized protein</fullName>
    </submittedName>
</protein>